<dbReference type="GO" id="GO:0016884">
    <property type="term" value="F:carbon-nitrogen ligase activity, with glutamine as amido-N-donor"/>
    <property type="evidence" value="ECO:0007669"/>
    <property type="project" value="InterPro"/>
</dbReference>
<proteinExistence type="predicted"/>
<protein>
    <recommendedName>
        <fullName evidence="4">Aspartyl-tRNA amidotransferase</fullName>
    </recommendedName>
</protein>
<dbReference type="Gene3D" id="1.10.1510.10">
    <property type="entry name" value="Uncharacterised protein YqeY/AIM41 PF09424, N-terminal domain"/>
    <property type="match status" value="1"/>
</dbReference>
<dbReference type="Gene3D" id="1.10.10.410">
    <property type="match status" value="1"/>
</dbReference>
<evidence type="ECO:0000313" key="2">
    <source>
        <dbReference type="EMBL" id="OHA66995.1"/>
    </source>
</evidence>
<sequence length="166" mass="18900">MDLKERIQNDIKEALRAGRSTELMTLRLLWSAILNKEKEKRAKNVSGHPELSSADLERQSALQDEEVIEAISSEAKKRREAMAEFEKGHRQELADKEKEELEILQKYLPEQLPEEEIRRLVKEAIEKVGASGQKDIGKVMAELMPRVKGRADGTLVNKTVKELLAV</sequence>
<feature type="region of interest" description="Disordered" evidence="1">
    <location>
        <begin position="40"/>
        <end position="59"/>
    </location>
</feature>
<dbReference type="PANTHER" id="PTHR28055:SF1">
    <property type="entry name" value="ALTERED INHERITANCE OF MITOCHONDRIA PROTEIN 41, MITOCHONDRIAL"/>
    <property type="match status" value="1"/>
</dbReference>
<name>A0A1G2R2A1_9BACT</name>
<dbReference type="Proteomes" id="UP000179258">
    <property type="component" value="Unassembled WGS sequence"/>
</dbReference>
<comment type="caution">
    <text evidence="2">The sequence shown here is derived from an EMBL/GenBank/DDBJ whole genome shotgun (WGS) entry which is preliminary data.</text>
</comment>
<dbReference type="InterPro" id="IPR042184">
    <property type="entry name" value="YqeY/Aim41_N"/>
</dbReference>
<evidence type="ECO:0008006" key="4">
    <source>
        <dbReference type="Google" id="ProtNLM"/>
    </source>
</evidence>
<reference evidence="2 3" key="1">
    <citation type="journal article" date="2016" name="Nat. Commun.">
        <title>Thousands of microbial genomes shed light on interconnected biogeochemical processes in an aquifer system.</title>
        <authorList>
            <person name="Anantharaman K."/>
            <person name="Brown C.T."/>
            <person name="Hug L.A."/>
            <person name="Sharon I."/>
            <person name="Castelle C.J."/>
            <person name="Probst A.J."/>
            <person name="Thomas B.C."/>
            <person name="Singh A."/>
            <person name="Wilkins M.J."/>
            <person name="Karaoz U."/>
            <person name="Brodie E.L."/>
            <person name="Williams K.H."/>
            <person name="Hubbard S.S."/>
            <person name="Banfield J.F."/>
        </authorList>
    </citation>
    <scope>NUCLEOTIDE SEQUENCE [LARGE SCALE GENOMIC DNA]</scope>
</reference>
<dbReference type="AlphaFoldDB" id="A0A1G2R2A1"/>
<organism evidence="2 3">
    <name type="scientific">Candidatus Wildermuthbacteria bacterium RIFCSPHIGHO2_02_FULL_47_17</name>
    <dbReference type="NCBI Taxonomy" id="1802452"/>
    <lineage>
        <taxon>Bacteria</taxon>
        <taxon>Candidatus Wildermuthiibacteriota</taxon>
    </lineage>
</organism>
<dbReference type="InterPro" id="IPR019004">
    <property type="entry name" value="YqeY/Aim41"/>
</dbReference>
<dbReference type="PANTHER" id="PTHR28055">
    <property type="entry name" value="ALTERED INHERITANCE OF MITOCHONDRIA PROTEIN 41, MITOCHONDRIAL"/>
    <property type="match status" value="1"/>
</dbReference>
<evidence type="ECO:0000313" key="3">
    <source>
        <dbReference type="Proteomes" id="UP000179258"/>
    </source>
</evidence>
<dbReference type="Pfam" id="PF09424">
    <property type="entry name" value="YqeY"/>
    <property type="match status" value="1"/>
</dbReference>
<dbReference type="InterPro" id="IPR023168">
    <property type="entry name" value="GatB_Yqey_C_2"/>
</dbReference>
<gene>
    <name evidence="2" type="ORF">A3D59_01555</name>
</gene>
<evidence type="ECO:0000256" key="1">
    <source>
        <dbReference type="SAM" id="MobiDB-lite"/>
    </source>
</evidence>
<accession>A0A1G2R2A1</accession>
<dbReference type="SUPFAM" id="SSF89095">
    <property type="entry name" value="GatB/YqeY motif"/>
    <property type="match status" value="1"/>
</dbReference>
<dbReference type="InterPro" id="IPR003789">
    <property type="entry name" value="Asn/Gln_tRNA_amidoTrase-B-like"/>
</dbReference>
<dbReference type="EMBL" id="MHTX01000047">
    <property type="protein sequence ID" value="OHA66995.1"/>
    <property type="molecule type" value="Genomic_DNA"/>
</dbReference>